<organism evidence="2 3">
    <name type="scientific">Latilactobacillus sakei</name>
    <name type="common">Lactobacillus sakei</name>
    <dbReference type="NCBI Taxonomy" id="1599"/>
    <lineage>
        <taxon>Bacteria</taxon>
        <taxon>Bacillati</taxon>
        <taxon>Bacillota</taxon>
        <taxon>Bacilli</taxon>
        <taxon>Lactobacillales</taxon>
        <taxon>Lactobacillaceae</taxon>
        <taxon>Latilactobacillus</taxon>
    </lineage>
</organism>
<dbReference type="Pfam" id="PF19804">
    <property type="entry name" value="DUF6287"/>
    <property type="match status" value="1"/>
</dbReference>
<dbReference type="EMBL" id="OKRC01000004">
    <property type="protein sequence ID" value="SPE20690.1"/>
    <property type="molecule type" value="Genomic_DNA"/>
</dbReference>
<feature type="domain" description="DUF6287" evidence="1">
    <location>
        <begin position="155"/>
        <end position="186"/>
    </location>
</feature>
<evidence type="ECO:0000313" key="3">
    <source>
        <dbReference type="Proteomes" id="UP000239650"/>
    </source>
</evidence>
<dbReference type="RefSeq" id="WP_025015985.1">
    <property type="nucleotide sequence ID" value="NZ_BJLN01000005.1"/>
</dbReference>
<reference evidence="2 3" key="1">
    <citation type="submission" date="2018-02" db="EMBL/GenBank/DDBJ databases">
        <authorList>
            <person name="Rodrigo-Torres L."/>
            <person name="Arahal R. D."/>
            <person name="Lucena T."/>
        </authorList>
    </citation>
    <scope>NUCLEOTIDE SEQUENCE [LARGE SCALE GENOMIC DNA]</scope>
    <source>
        <strain evidence="2 3">CECT 9267</strain>
    </source>
</reference>
<gene>
    <name evidence="2" type="ORF">LAS9267_01048</name>
</gene>
<name>A0AAE8LVU1_LATSK</name>
<dbReference type="InterPro" id="IPR046254">
    <property type="entry name" value="DUF6287"/>
</dbReference>
<evidence type="ECO:0000313" key="2">
    <source>
        <dbReference type="EMBL" id="SPE20690.1"/>
    </source>
</evidence>
<dbReference type="GeneID" id="57132639"/>
<sequence length="303" mass="32508">MALDEIKAGNYQSLLGDWQEVAVSFNRHDGKGNIWQSGSQGGKLDITADQIKNGAMTIAGNTLNDGNDSHELAFDDKAGYLTADTSDAAVIWNISFYPGGVDLTNWGDDVPTTVDSKQDRLVIRSSSNNYIQVFQKSSTSTTQATIDKEPVESKQSMALDEVKAGNYKSLNGTWQNGLGNQIAVKNETMQFTDITSNKEPGIITSQQLDIPGSDGPDGTPKEVSYIGDSTMKAYKQTLITGEYDGVFSLKSTLPGAMLCISFLPKGMMGDLSGGDVNKDKIVAVGTQNSPTAVGAEQVYYKIN</sequence>
<evidence type="ECO:0000259" key="1">
    <source>
        <dbReference type="Pfam" id="PF19804"/>
    </source>
</evidence>
<comment type="caution">
    <text evidence="2">The sequence shown here is derived from an EMBL/GenBank/DDBJ whole genome shotgun (WGS) entry which is preliminary data.</text>
</comment>
<dbReference type="Proteomes" id="UP000239650">
    <property type="component" value="Unassembled WGS sequence"/>
</dbReference>
<proteinExistence type="predicted"/>
<dbReference type="AlphaFoldDB" id="A0AAE8LVU1"/>
<protein>
    <recommendedName>
        <fullName evidence="1">DUF6287 domain-containing protein</fullName>
    </recommendedName>
</protein>
<accession>A0AAE8LVU1</accession>